<dbReference type="AlphaFoldDB" id="A0A6A6QMY3"/>
<protein>
    <submittedName>
        <fullName evidence="2">Uncharacterized protein</fullName>
    </submittedName>
</protein>
<proteinExistence type="predicted"/>
<sequence>MLSDTRRAVAEAVQESVDEDIDPFVTTIFEAIHDELSSRQLDNQKQALREKNQKITAQEFDITELNRTLAGFQTANKALHKDLDAANDREKKWKDGKVLADAKVQELKAQIEAFLHGDDTNEAGQKTLQKQIVELNTKLREQEQFLHEKTLENGRLQVNLEKARDTLNETVGLQAEGGGGVVVVGPEAEHPAETIQAHFHELKNLALNLVKTHYTNRKAKTRERWYNLLDDNGKDLLVVGIIARIIQSFCFKGIYFGFDENVEMQMNAVYNSIDVKNGAAKRARKDWFAASCQFSRYSGKDVAKRLDAKAMHLANTLYKNEELAAFLPKPQNSGKDKNTKDGTSDQEVKKAMKPLCKKAMEVARLLHSSRTDYTWIFPRRDLRLDPAHIEVVGSVSNNTQPFAECGDHFVLVFGGVFHMVGSQEHLTKSEVIIGPFRARKHPPPDSSQGKEQTLEEPETGANPSQTKDLNRREYPIPTILLPVVGPIPDMNDEL</sequence>
<feature type="compositionally biased region" description="Basic and acidic residues" evidence="1">
    <location>
        <begin position="334"/>
        <end position="348"/>
    </location>
</feature>
<evidence type="ECO:0000313" key="3">
    <source>
        <dbReference type="Proteomes" id="UP000799750"/>
    </source>
</evidence>
<name>A0A6A6QMY3_9PEZI</name>
<dbReference type="Proteomes" id="UP000799750">
    <property type="component" value="Unassembled WGS sequence"/>
</dbReference>
<organism evidence="2 3">
    <name type="scientific">Lophium mytilinum</name>
    <dbReference type="NCBI Taxonomy" id="390894"/>
    <lineage>
        <taxon>Eukaryota</taxon>
        <taxon>Fungi</taxon>
        <taxon>Dikarya</taxon>
        <taxon>Ascomycota</taxon>
        <taxon>Pezizomycotina</taxon>
        <taxon>Dothideomycetes</taxon>
        <taxon>Pleosporomycetidae</taxon>
        <taxon>Mytilinidiales</taxon>
        <taxon>Mytilinidiaceae</taxon>
        <taxon>Lophium</taxon>
    </lineage>
</organism>
<gene>
    <name evidence="2" type="ORF">BU16DRAFT_583574</name>
</gene>
<reference evidence="2" key="1">
    <citation type="journal article" date="2020" name="Stud. Mycol.">
        <title>101 Dothideomycetes genomes: a test case for predicting lifestyles and emergence of pathogens.</title>
        <authorList>
            <person name="Haridas S."/>
            <person name="Albert R."/>
            <person name="Binder M."/>
            <person name="Bloem J."/>
            <person name="Labutti K."/>
            <person name="Salamov A."/>
            <person name="Andreopoulos B."/>
            <person name="Baker S."/>
            <person name="Barry K."/>
            <person name="Bills G."/>
            <person name="Bluhm B."/>
            <person name="Cannon C."/>
            <person name="Castanera R."/>
            <person name="Culley D."/>
            <person name="Daum C."/>
            <person name="Ezra D."/>
            <person name="Gonzalez J."/>
            <person name="Henrissat B."/>
            <person name="Kuo A."/>
            <person name="Liang C."/>
            <person name="Lipzen A."/>
            <person name="Lutzoni F."/>
            <person name="Magnuson J."/>
            <person name="Mondo S."/>
            <person name="Nolan M."/>
            <person name="Ohm R."/>
            <person name="Pangilinan J."/>
            <person name="Park H.-J."/>
            <person name="Ramirez L."/>
            <person name="Alfaro M."/>
            <person name="Sun H."/>
            <person name="Tritt A."/>
            <person name="Yoshinaga Y."/>
            <person name="Zwiers L.-H."/>
            <person name="Turgeon B."/>
            <person name="Goodwin S."/>
            <person name="Spatafora J."/>
            <person name="Crous P."/>
            <person name="Grigoriev I."/>
        </authorList>
    </citation>
    <scope>NUCLEOTIDE SEQUENCE</scope>
    <source>
        <strain evidence="2">CBS 269.34</strain>
    </source>
</reference>
<accession>A0A6A6QMY3</accession>
<dbReference type="EMBL" id="MU004192">
    <property type="protein sequence ID" value="KAF2493479.1"/>
    <property type="molecule type" value="Genomic_DNA"/>
</dbReference>
<keyword evidence="3" id="KW-1185">Reference proteome</keyword>
<dbReference type="OrthoDB" id="10491150at2759"/>
<feature type="region of interest" description="Disordered" evidence="1">
    <location>
        <begin position="435"/>
        <end position="473"/>
    </location>
</feature>
<evidence type="ECO:0000313" key="2">
    <source>
        <dbReference type="EMBL" id="KAF2493479.1"/>
    </source>
</evidence>
<evidence type="ECO:0000256" key="1">
    <source>
        <dbReference type="SAM" id="MobiDB-lite"/>
    </source>
</evidence>
<feature type="region of interest" description="Disordered" evidence="1">
    <location>
        <begin position="328"/>
        <end position="348"/>
    </location>
</feature>